<reference evidence="2" key="1">
    <citation type="submission" date="2016-10" db="EMBL/GenBank/DDBJ databases">
        <authorList>
            <person name="de Groot N.N."/>
        </authorList>
    </citation>
    <scope>NUCLEOTIDE SEQUENCE [LARGE SCALE GENOMIC DNA]</scope>
    <source>
        <strain evidence="2">A52C2</strain>
    </source>
</reference>
<protein>
    <submittedName>
        <fullName evidence="2">Uncharacterized protein</fullName>
    </submittedName>
</protein>
<evidence type="ECO:0000313" key="3">
    <source>
        <dbReference type="Proteomes" id="UP000199647"/>
    </source>
</evidence>
<dbReference type="AlphaFoldDB" id="A0A1H9A1P8"/>
<accession>A0A1H9A1P8</accession>
<keyword evidence="3" id="KW-1185">Reference proteome</keyword>
<dbReference type="STRING" id="1855383.SAMN05216548_101288"/>
<evidence type="ECO:0000313" key="2">
    <source>
        <dbReference type="EMBL" id="SEP69928.1"/>
    </source>
</evidence>
<dbReference type="Proteomes" id="UP000199647">
    <property type="component" value="Unassembled WGS sequence"/>
</dbReference>
<organism evidence="2 3">
    <name type="scientific">Faunimonas pinastri</name>
    <dbReference type="NCBI Taxonomy" id="1855383"/>
    <lineage>
        <taxon>Bacteria</taxon>
        <taxon>Pseudomonadati</taxon>
        <taxon>Pseudomonadota</taxon>
        <taxon>Alphaproteobacteria</taxon>
        <taxon>Hyphomicrobiales</taxon>
        <taxon>Afifellaceae</taxon>
        <taxon>Faunimonas</taxon>
    </lineage>
</organism>
<name>A0A1H9A1P8_9HYPH</name>
<dbReference type="RefSeq" id="WP_092494800.1">
    <property type="nucleotide sequence ID" value="NZ_FOFG01000001.1"/>
</dbReference>
<sequence length="96" mass="10136">MSYPILDEEIRSAVSAVIRDDSVLDVAGTTKRIMAMLNDTAVSPVLISQMLIEAGVSARVAMQFPERMSAPSPRSAQGAGQNAGERAETMKAARAA</sequence>
<feature type="compositionally biased region" description="Basic and acidic residues" evidence="1">
    <location>
        <begin position="85"/>
        <end position="96"/>
    </location>
</feature>
<dbReference type="EMBL" id="FOFG01000001">
    <property type="protein sequence ID" value="SEP69928.1"/>
    <property type="molecule type" value="Genomic_DNA"/>
</dbReference>
<gene>
    <name evidence="2" type="ORF">SAMN05216548_101288</name>
</gene>
<evidence type="ECO:0000256" key="1">
    <source>
        <dbReference type="SAM" id="MobiDB-lite"/>
    </source>
</evidence>
<feature type="region of interest" description="Disordered" evidence="1">
    <location>
        <begin position="67"/>
        <end position="96"/>
    </location>
</feature>
<proteinExistence type="predicted"/>